<dbReference type="EMBL" id="FRCS01000003">
    <property type="protein sequence ID" value="SHN13304.1"/>
    <property type="molecule type" value="Genomic_DNA"/>
</dbReference>
<dbReference type="RefSeq" id="WP_073255504.1">
    <property type="nucleotide sequence ID" value="NZ_FRCS01000003.1"/>
</dbReference>
<name>A0A1M7P975_9ACTN</name>
<evidence type="ECO:0000256" key="1">
    <source>
        <dbReference type="SAM" id="MobiDB-lite"/>
    </source>
</evidence>
<feature type="compositionally biased region" description="Low complexity" evidence="1">
    <location>
        <begin position="237"/>
        <end position="255"/>
    </location>
</feature>
<reference evidence="3 4" key="1">
    <citation type="submission" date="2016-11" db="EMBL/GenBank/DDBJ databases">
        <authorList>
            <person name="Jaros S."/>
            <person name="Januszkiewicz K."/>
            <person name="Wedrychowicz H."/>
        </authorList>
    </citation>
    <scope>NUCLEOTIDE SEQUENCE [LARGE SCALE GENOMIC DNA]</scope>
    <source>
        <strain evidence="3 4">DSM 46144</strain>
    </source>
</reference>
<feature type="region of interest" description="Disordered" evidence="1">
    <location>
        <begin position="232"/>
        <end position="255"/>
    </location>
</feature>
<dbReference type="GO" id="GO:0004826">
    <property type="term" value="F:phenylalanine-tRNA ligase activity"/>
    <property type="evidence" value="ECO:0007669"/>
    <property type="project" value="InterPro"/>
</dbReference>
<evidence type="ECO:0000313" key="3">
    <source>
        <dbReference type="EMBL" id="SHN13304.1"/>
    </source>
</evidence>
<dbReference type="SUPFAM" id="SSF56037">
    <property type="entry name" value="PheT/TilS domain"/>
    <property type="match status" value="1"/>
</dbReference>
<evidence type="ECO:0000313" key="4">
    <source>
        <dbReference type="Proteomes" id="UP000184440"/>
    </source>
</evidence>
<dbReference type="Gene3D" id="3.50.40.10">
    <property type="entry name" value="Phenylalanyl-trna Synthetase, Chain B, domain 3"/>
    <property type="match status" value="1"/>
</dbReference>
<dbReference type="STRING" id="134849.SAMN05443668_10384"/>
<dbReference type="Pfam" id="PF03483">
    <property type="entry name" value="B3_4"/>
    <property type="match status" value="1"/>
</dbReference>
<dbReference type="GO" id="GO:0003723">
    <property type="term" value="F:RNA binding"/>
    <property type="evidence" value="ECO:0007669"/>
    <property type="project" value="InterPro"/>
</dbReference>
<protein>
    <submittedName>
        <fullName evidence="3">B3/B4 domain-containing protein (DNA/RNA-binding domain of Phe-tRNA-synthetase)</fullName>
    </submittedName>
</protein>
<dbReference type="Proteomes" id="UP000184440">
    <property type="component" value="Unassembled WGS sequence"/>
</dbReference>
<evidence type="ECO:0000259" key="2">
    <source>
        <dbReference type="SMART" id="SM00873"/>
    </source>
</evidence>
<gene>
    <name evidence="3" type="ORF">SAMN05443668_10384</name>
</gene>
<dbReference type="InterPro" id="IPR020825">
    <property type="entry name" value="Phe-tRNA_synthase-like_B3/B4"/>
</dbReference>
<proteinExistence type="predicted"/>
<dbReference type="PANTHER" id="PTHR39209:SF2">
    <property type="entry name" value="CYTOPLASMIC PROTEIN"/>
    <property type="match status" value="1"/>
</dbReference>
<accession>A0A1M7P975</accession>
<keyword evidence="4" id="KW-1185">Reference proteome</keyword>
<dbReference type="SMART" id="SM00873">
    <property type="entry name" value="B3_4"/>
    <property type="match status" value="1"/>
</dbReference>
<feature type="domain" description="B3/B4 tRNA-binding" evidence="2">
    <location>
        <begin position="70"/>
        <end position="226"/>
    </location>
</feature>
<organism evidence="3 4">
    <name type="scientific">Cryptosporangium aurantiacum</name>
    <dbReference type="NCBI Taxonomy" id="134849"/>
    <lineage>
        <taxon>Bacteria</taxon>
        <taxon>Bacillati</taxon>
        <taxon>Actinomycetota</taxon>
        <taxon>Actinomycetes</taxon>
        <taxon>Cryptosporangiales</taxon>
        <taxon>Cryptosporangiaceae</taxon>
        <taxon>Cryptosporangium</taxon>
    </lineage>
</organism>
<dbReference type="AlphaFoldDB" id="A0A1M7P975"/>
<sequence>MPEPTDPARVTIDERVLALVPHYVLGLIAVPELDVPPGDPAVEALLAAAEDAVQAEDLDKAGVAARAGIAGWRDAYRAVGLNPNRFPCAAESIARRVAKGDRLPRINALVDLCNAVSLNTGLPVASCDLGDIVGDLDVRPADGSETFLPLGRPDAPEHPELGEVIYADAHGRAHSRRWNWRQGDVMATGTGPHRLLLTVEAADPVGAAEVDAALDQLSDALVALGVRQPHRSRLDRAAPTGAPFATGTRTPAGPS</sequence>
<dbReference type="OrthoDB" id="276580at2"/>
<dbReference type="PANTHER" id="PTHR39209">
    <property type="match status" value="1"/>
</dbReference>
<dbReference type="InterPro" id="IPR005146">
    <property type="entry name" value="B3/B4_tRNA-bd"/>
</dbReference>